<evidence type="ECO:0000256" key="2">
    <source>
        <dbReference type="ARBA" id="ARBA00022525"/>
    </source>
</evidence>
<feature type="compositionally biased region" description="Gly residues" evidence="3">
    <location>
        <begin position="92"/>
        <end position="101"/>
    </location>
</feature>
<dbReference type="EMBL" id="LLZS01000003">
    <property type="protein sequence ID" value="KUR72877.1"/>
    <property type="molecule type" value="Genomic_DNA"/>
</dbReference>
<dbReference type="SUPFAM" id="SSF51120">
    <property type="entry name" value="beta-Roll"/>
    <property type="match status" value="2"/>
</dbReference>
<dbReference type="PANTHER" id="PTHR38340">
    <property type="entry name" value="S-LAYER PROTEIN"/>
    <property type="match status" value="1"/>
</dbReference>
<dbReference type="AlphaFoldDB" id="A0A124JW20"/>
<dbReference type="PROSITE" id="PS00330">
    <property type="entry name" value="HEMOLYSIN_CALCIUM"/>
    <property type="match status" value="5"/>
</dbReference>
<dbReference type="Pfam" id="PF00353">
    <property type="entry name" value="HemolysinCabind"/>
    <property type="match status" value="5"/>
</dbReference>
<dbReference type="InterPro" id="IPR011049">
    <property type="entry name" value="Serralysin-like_metalloprot_C"/>
</dbReference>
<dbReference type="InterPro" id="IPR001343">
    <property type="entry name" value="Hemolysn_Ca-bd"/>
</dbReference>
<dbReference type="GO" id="GO:0005576">
    <property type="term" value="C:extracellular region"/>
    <property type="evidence" value="ECO:0007669"/>
    <property type="project" value="UniProtKB-SubCell"/>
</dbReference>
<feature type="compositionally biased region" description="Gly residues" evidence="3">
    <location>
        <begin position="202"/>
        <end position="214"/>
    </location>
</feature>
<dbReference type="InterPro" id="IPR018511">
    <property type="entry name" value="Hemolysin-typ_Ca-bd_CS"/>
</dbReference>
<accession>A0A124JW20</accession>
<comment type="caution">
    <text evidence="4">The sequence shown here is derived from an EMBL/GenBank/DDBJ whole genome shotgun (WGS) entry which is preliminary data.</text>
</comment>
<dbReference type="OrthoDB" id="6769681at2"/>
<dbReference type="InterPro" id="IPR050557">
    <property type="entry name" value="RTX_toxin/Mannuronan_C5-epim"/>
</dbReference>
<protein>
    <recommendedName>
        <fullName evidence="6">Peptidase M10 serralysin C-terminal domain-containing protein</fullName>
    </recommendedName>
</protein>
<evidence type="ECO:0000256" key="1">
    <source>
        <dbReference type="ARBA" id="ARBA00004613"/>
    </source>
</evidence>
<proteinExistence type="predicted"/>
<dbReference type="PANTHER" id="PTHR38340:SF1">
    <property type="entry name" value="S-LAYER PROTEIN"/>
    <property type="match status" value="1"/>
</dbReference>
<evidence type="ECO:0000313" key="5">
    <source>
        <dbReference type="Proteomes" id="UP000058012"/>
    </source>
</evidence>
<gene>
    <name evidence="4" type="ORF">AQZ52_06625</name>
</gene>
<name>A0A124JW20_9SPHN</name>
<dbReference type="Proteomes" id="UP000058012">
    <property type="component" value="Unassembled WGS sequence"/>
</dbReference>
<evidence type="ECO:0008006" key="6">
    <source>
        <dbReference type="Google" id="ProtNLM"/>
    </source>
</evidence>
<dbReference type="RefSeq" id="WP_067907546.1">
    <property type="nucleotide sequence ID" value="NZ_KQ954244.1"/>
</dbReference>
<dbReference type="PRINTS" id="PR00313">
    <property type="entry name" value="CABNDNGRPT"/>
</dbReference>
<reference evidence="4 5" key="1">
    <citation type="submission" date="2015-10" db="EMBL/GenBank/DDBJ databases">
        <title>Draft genome sequence of Novosphingobium fuchskuhlense DSM 25065 isolated from a surface water sample of the southwest basin of Lake Grosse Fuchskuhle.</title>
        <authorList>
            <person name="Ruckert C."/>
            <person name="Winkler A."/>
            <person name="Glaeser J."/>
            <person name="Grossart H.-P."/>
            <person name="Kalinowski J."/>
            <person name="Glaeser S."/>
        </authorList>
    </citation>
    <scope>NUCLEOTIDE SEQUENCE [LARGE SCALE GENOMIC DNA]</scope>
    <source>
        <strain evidence="4 5">FNE08-7</strain>
    </source>
</reference>
<comment type="subcellular location">
    <subcellularLocation>
        <location evidence="1">Secreted</location>
    </subcellularLocation>
</comment>
<evidence type="ECO:0000256" key="3">
    <source>
        <dbReference type="SAM" id="MobiDB-lite"/>
    </source>
</evidence>
<keyword evidence="2" id="KW-0964">Secreted</keyword>
<dbReference type="GO" id="GO:0005509">
    <property type="term" value="F:calcium ion binding"/>
    <property type="evidence" value="ECO:0007669"/>
    <property type="project" value="InterPro"/>
</dbReference>
<keyword evidence="5" id="KW-1185">Reference proteome</keyword>
<dbReference type="Gene3D" id="2.150.10.10">
    <property type="entry name" value="Serralysin-like metalloprotease, C-terminal"/>
    <property type="match status" value="3"/>
</dbReference>
<evidence type="ECO:0000313" key="4">
    <source>
        <dbReference type="EMBL" id="KUR72877.1"/>
    </source>
</evidence>
<dbReference type="STRING" id="1117702.AQZ52_06625"/>
<organism evidence="4 5">
    <name type="scientific">Novosphingobium fuchskuhlense</name>
    <dbReference type="NCBI Taxonomy" id="1117702"/>
    <lineage>
        <taxon>Bacteria</taxon>
        <taxon>Pseudomonadati</taxon>
        <taxon>Pseudomonadota</taxon>
        <taxon>Alphaproteobacteria</taxon>
        <taxon>Sphingomonadales</taxon>
        <taxon>Sphingomonadaceae</taxon>
        <taxon>Novosphingobium</taxon>
    </lineage>
</organism>
<feature type="compositionally biased region" description="Basic and acidic residues" evidence="3">
    <location>
        <begin position="277"/>
        <end position="300"/>
    </location>
</feature>
<feature type="region of interest" description="Disordered" evidence="3">
    <location>
        <begin position="81"/>
        <end position="311"/>
    </location>
</feature>
<sequence>MSDLFQFVINGDSISMFKVEDDGTEPVHLRQNQALTFDAATGDITLKSTFADHIALGLFQQTPDTTDDASLYVGAGLSFTTLDGTPVRPGDGAHGGPGGDTPGSVSDDQDLDGNPNDVIRAGDQGGDHHGGGGDDQVEGGRGNDNLFGDDGNDHLSGGRGDDDLNGGIGNDSLQGGTGNDTLSGDDGNDTEQGGAGTDHVSGGAGNDVVGGGSGADTVSGDDGNDKVAGGAGNDVASGGAGNDKVDGGLGDDQVSGDAGNDLLLGRDGSDTLSGGDGNDREQGGIGDDHLAGDAGNDKLDGGAGNDTLDGGAGRDVMHGGLGADTFVFTADSFASATGKGADLILDFSHAQGDHIDLSAVDADLGTDGDQAFSFIGTADFSNTAGELRYEVKGDHAFVSGDQNGDGVADFTIRLADVTSLDVTDFVL</sequence>